<evidence type="ECO:0000259" key="2">
    <source>
        <dbReference type="Pfam" id="PF13847"/>
    </source>
</evidence>
<reference evidence="3 4" key="1">
    <citation type="submission" date="2023-06" db="EMBL/GenBank/DDBJ databases">
        <title>Campylobacter magnum sp. nov., isolated from cecal contents of domestic pigs (Sus scrofa domesticus).</title>
        <authorList>
            <person name="Papic B."/>
            <person name="Gruntar I."/>
        </authorList>
    </citation>
    <scope>NUCLEOTIDE SEQUENCE [LARGE SCALE GENOMIC DNA]</scope>
    <source>
        <strain evidence="4">34484-21</strain>
    </source>
</reference>
<dbReference type="EMBL" id="JAULJQ010000001">
    <property type="protein sequence ID" value="MDO2408755.1"/>
    <property type="molecule type" value="Genomic_DNA"/>
</dbReference>
<protein>
    <submittedName>
        <fullName evidence="3">Methyltransferase regulatory domain-containing protein</fullName>
    </submittedName>
</protein>
<feature type="domain" description="Methyltransferase" evidence="2">
    <location>
        <begin position="42"/>
        <end position="158"/>
    </location>
</feature>
<dbReference type="Pfam" id="PF10119">
    <property type="entry name" value="MethyTransf_Reg"/>
    <property type="match status" value="1"/>
</dbReference>
<name>A0ABT8T568_9BACT</name>
<keyword evidence="3" id="KW-0489">Methyltransferase</keyword>
<gene>
    <name evidence="3" type="ORF">Q2362_01395</name>
</gene>
<evidence type="ECO:0000313" key="4">
    <source>
        <dbReference type="Proteomes" id="UP001171111"/>
    </source>
</evidence>
<dbReference type="Gene3D" id="3.40.50.150">
    <property type="entry name" value="Vaccinia Virus protein VP39"/>
    <property type="match status" value="1"/>
</dbReference>
<proteinExistence type="predicted"/>
<dbReference type="PANTHER" id="PTHR43667">
    <property type="entry name" value="CYCLOPROPANE-FATTY-ACYL-PHOSPHOLIPID SYNTHASE"/>
    <property type="match status" value="1"/>
</dbReference>
<dbReference type="Proteomes" id="UP001171111">
    <property type="component" value="Unassembled WGS sequence"/>
</dbReference>
<dbReference type="Pfam" id="PF13847">
    <property type="entry name" value="Methyltransf_31"/>
    <property type="match status" value="1"/>
</dbReference>
<dbReference type="CDD" id="cd02440">
    <property type="entry name" value="AdoMet_MTases"/>
    <property type="match status" value="1"/>
</dbReference>
<keyword evidence="3" id="KW-0808">Transferase</keyword>
<dbReference type="InterPro" id="IPR029063">
    <property type="entry name" value="SAM-dependent_MTases_sf"/>
</dbReference>
<sequence>MQENNIKDTYDSVPYTSNPFAISSIFRLEAIAKMSGFEPAPHEKCRVLELGCSFGGNLMMSALRCPDSEFIGIDLSSEQIERGSKIVEQMGIKNLKLIQGDISQIATGGGSREFGKKFDYIIVHGIYSWVPDFVKDAIFEVGKNYLSPHGLIYISYNTYPGWKGKDVLRDLMLFAASNETALSIAAAKDIAKAEIDANGELSAKNKLAMAKGFCTALVDFSEKIGQDECYKLGISRHTINFAKEHVLTNNPEKDYYVMHEYFETFNDPCYFKDFVAKARSHGLDYVADTHLQSHFSQIFEAIPAGMMPNDRIIKEQFGDFLLNKAFRCSILGLKESVLELFKAGGGLDGGVKKSVLESLYLQAGFEYQNSPDGKLEIISKLNKAHKINPELKWLCDEFNALYPGTLSLKDLLEKYSQKQDIIWASVAQLLALGVIDFSAAPLRVLGYEGAKTRVKESLRGYISYFANTDAPVIGAANELNALISLSPLEAKVALLCDGRDLGKVLKGFKDIIKSSGQSLVQVRNGKQEKIEAPNDAVFKGFLDNILEKLSNAGYFEKI</sequence>
<dbReference type="GO" id="GO:0032259">
    <property type="term" value="P:methylation"/>
    <property type="evidence" value="ECO:0007669"/>
    <property type="project" value="UniProtKB-KW"/>
</dbReference>
<dbReference type="InterPro" id="IPR018773">
    <property type="entry name" value="MeTrfase_reg_dom_prd"/>
</dbReference>
<evidence type="ECO:0000259" key="1">
    <source>
        <dbReference type="Pfam" id="PF10119"/>
    </source>
</evidence>
<dbReference type="InterPro" id="IPR025714">
    <property type="entry name" value="Methyltranfer_dom"/>
</dbReference>
<dbReference type="PANTHER" id="PTHR43667:SF2">
    <property type="entry name" value="FATTY ACID C-METHYL TRANSFERASE"/>
    <property type="match status" value="1"/>
</dbReference>
<dbReference type="SUPFAM" id="SSF53335">
    <property type="entry name" value="S-adenosyl-L-methionine-dependent methyltransferases"/>
    <property type="match status" value="1"/>
</dbReference>
<feature type="domain" description="Methyltransferase regulatory" evidence="1">
    <location>
        <begin position="254"/>
        <end position="331"/>
    </location>
</feature>
<dbReference type="InterPro" id="IPR050723">
    <property type="entry name" value="CFA/CMAS"/>
</dbReference>
<comment type="caution">
    <text evidence="3">The sequence shown here is derived from an EMBL/GenBank/DDBJ whole genome shotgun (WGS) entry which is preliminary data.</text>
</comment>
<dbReference type="RefSeq" id="WP_302243490.1">
    <property type="nucleotide sequence ID" value="NZ_JAULJQ010000001.1"/>
</dbReference>
<evidence type="ECO:0000313" key="3">
    <source>
        <dbReference type="EMBL" id="MDO2408755.1"/>
    </source>
</evidence>
<organism evidence="3 4">
    <name type="scientific">Campylobacter magnus</name>
    <dbReference type="NCBI Taxonomy" id="3026462"/>
    <lineage>
        <taxon>Bacteria</taxon>
        <taxon>Pseudomonadati</taxon>
        <taxon>Campylobacterota</taxon>
        <taxon>Epsilonproteobacteria</taxon>
        <taxon>Campylobacterales</taxon>
        <taxon>Campylobacteraceae</taxon>
        <taxon>Campylobacter</taxon>
    </lineage>
</organism>
<keyword evidence="4" id="KW-1185">Reference proteome</keyword>
<accession>A0ABT8T568</accession>
<dbReference type="GO" id="GO:0008168">
    <property type="term" value="F:methyltransferase activity"/>
    <property type="evidence" value="ECO:0007669"/>
    <property type="project" value="UniProtKB-KW"/>
</dbReference>